<accession>A0A8J3Z2I1</accession>
<proteinExistence type="predicted"/>
<organism evidence="1 2">
    <name type="scientific">Virgisporangium aurantiacum</name>
    <dbReference type="NCBI Taxonomy" id="175570"/>
    <lineage>
        <taxon>Bacteria</taxon>
        <taxon>Bacillati</taxon>
        <taxon>Actinomycetota</taxon>
        <taxon>Actinomycetes</taxon>
        <taxon>Micromonosporales</taxon>
        <taxon>Micromonosporaceae</taxon>
        <taxon>Virgisporangium</taxon>
    </lineage>
</organism>
<dbReference type="RefSeq" id="WP_203994673.1">
    <property type="nucleotide sequence ID" value="NZ_BOPG01000024.1"/>
</dbReference>
<keyword evidence="2" id="KW-1185">Reference proteome</keyword>
<evidence type="ECO:0000313" key="2">
    <source>
        <dbReference type="Proteomes" id="UP000612585"/>
    </source>
</evidence>
<comment type="caution">
    <text evidence="1">The sequence shown here is derived from an EMBL/GenBank/DDBJ whole genome shotgun (WGS) entry which is preliminary data.</text>
</comment>
<sequence length="769" mass="83373">MLDALAWLLRGAGPQSWDRQVSALGNDLRWTVRSSAPTLPVELVDAILASGRDELIVAVCDQEHRMTTALRERLAASGNAVVAFQAPDRGPYGWPLRDRRAVFAAARPGDPAWTGTVGKMLDCTEVGRLRAAVVSPFPELARHVLEHAGAELTRAERLRAEFCVSPGDPGPVADAEGTAGAIEELRTRPCPEQLGWRTDLDWERILAAHRAEPFGPAAAAAVAGHPGCPEHLVAALIAAHPVAVAEVAHPTPRLIATPFPPKTPAAAARHRAERAVRAGLPAGDLLRATPAAAVLDAAYRCRVVLDELPWQVADRLGTDVARWTAVRGRLRSHRGSTVDLLNDVTSGAAPTAWPDARPLPDLQARKGVSGTRAAFLVLLDAAPVAAHLALFDHLDDRTIHDLLAHGRWRDEWVDAAVGSANPALRRSLSCRRDLAPAVIERLAACDDPAVNGQLFRADDIPMNLRARILSQRPFTPGRIEPVPLDPALREHLMGYSGGSGGSPYHSRDAIDCADHELQLHILRHRVIYGRTPQLRLVLNIWRRHGQPAVEKLLAATDGPATLKGRFLSARVATRVRRLLAEPEPEALQRLSDEVMWGESLPAQLEILRNLTQARLRESHDWHWAAIADERVTGPLPDRVLLSLSDRPGCPPWFRARHGSWLEQDLSRGRPVSELLPLLGFGHQRLAAELLGDGRIGWPDLFTYTRATWALAVFGSAPSAVAEDGLRVLRTIVGSTVDGHPEAWVLAIQMLSGFEGSVTELLSTAAAAVG</sequence>
<dbReference type="Proteomes" id="UP000612585">
    <property type="component" value="Unassembled WGS sequence"/>
</dbReference>
<gene>
    <name evidence="1" type="ORF">Vau01_039050</name>
</gene>
<dbReference type="EMBL" id="BOPG01000024">
    <property type="protein sequence ID" value="GIJ56389.1"/>
    <property type="molecule type" value="Genomic_DNA"/>
</dbReference>
<reference evidence="1" key="1">
    <citation type="submission" date="2021-01" db="EMBL/GenBank/DDBJ databases">
        <title>Whole genome shotgun sequence of Virgisporangium aurantiacum NBRC 16421.</title>
        <authorList>
            <person name="Komaki H."/>
            <person name="Tamura T."/>
        </authorList>
    </citation>
    <scope>NUCLEOTIDE SEQUENCE</scope>
    <source>
        <strain evidence="1">NBRC 16421</strain>
    </source>
</reference>
<evidence type="ECO:0000313" key="1">
    <source>
        <dbReference type="EMBL" id="GIJ56389.1"/>
    </source>
</evidence>
<name>A0A8J3Z2I1_9ACTN</name>
<protein>
    <submittedName>
        <fullName evidence="1">Uncharacterized protein</fullName>
    </submittedName>
</protein>
<dbReference type="AlphaFoldDB" id="A0A8J3Z2I1"/>